<evidence type="ECO:0000256" key="2">
    <source>
        <dbReference type="ARBA" id="ARBA00022741"/>
    </source>
</evidence>
<keyword evidence="6 13" id="KW-0269">Exonuclease</keyword>
<dbReference type="PROSITE" id="PS51217">
    <property type="entry name" value="UVRD_HELICASE_CTER"/>
    <property type="match status" value="1"/>
</dbReference>
<dbReference type="Gene3D" id="3.90.320.10">
    <property type="match status" value="1"/>
</dbReference>
<evidence type="ECO:0000256" key="8">
    <source>
        <dbReference type="ARBA" id="ARBA00023125"/>
    </source>
</evidence>
<evidence type="ECO:0000256" key="14">
    <source>
        <dbReference type="PROSITE-ProRule" id="PRU00560"/>
    </source>
</evidence>
<organism evidence="18 19">
    <name type="scientific">Calditerricola satsumensis</name>
    <dbReference type="NCBI Taxonomy" id="373054"/>
    <lineage>
        <taxon>Bacteria</taxon>
        <taxon>Bacillati</taxon>
        <taxon>Bacillota</taxon>
        <taxon>Bacilli</taxon>
        <taxon>Bacillales</taxon>
        <taxon>Bacillaceae</taxon>
        <taxon>Calditerricola</taxon>
    </lineage>
</organism>
<keyword evidence="4 13" id="KW-0378">Hydrolase</keyword>
<dbReference type="Gene3D" id="3.40.50.300">
    <property type="entry name" value="P-loop containing nucleotide triphosphate hydrolases"/>
    <property type="match status" value="3"/>
</dbReference>
<evidence type="ECO:0000259" key="17">
    <source>
        <dbReference type="PROSITE" id="PS51217"/>
    </source>
</evidence>
<dbReference type="GO" id="GO:0008408">
    <property type="term" value="F:3'-5' exonuclease activity"/>
    <property type="evidence" value="ECO:0007669"/>
    <property type="project" value="UniProtKB-UniRule"/>
</dbReference>
<evidence type="ECO:0000256" key="13">
    <source>
        <dbReference type="HAMAP-Rule" id="MF_01451"/>
    </source>
</evidence>
<dbReference type="InterPro" id="IPR038726">
    <property type="entry name" value="PDDEXK_AddAB-type"/>
</dbReference>
<dbReference type="EMBL" id="BMOF01000030">
    <property type="protein sequence ID" value="GGK02417.1"/>
    <property type="molecule type" value="Genomic_DNA"/>
</dbReference>
<dbReference type="InterPro" id="IPR000212">
    <property type="entry name" value="DNA_helicase_UvrD/REP"/>
</dbReference>
<evidence type="ECO:0000313" key="19">
    <source>
        <dbReference type="Proteomes" id="UP000637720"/>
    </source>
</evidence>
<reference evidence="18" key="1">
    <citation type="journal article" date="2014" name="Int. J. Syst. Evol. Microbiol.">
        <title>Complete genome sequence of Corynebacterium casei LMG S-19264T (=DSM 44701T), isolated from a smear-ripened cheese.</title>
        <authorList>
            <consortium name="US DOE Joint Genome Institute (JGI-PGF)"/>
            <person name="Walter F."/>
            <person name="Albersmeier A."/>
            <person name="Kalinowski J."/>
            <person name="Ruckert C."/>
        </authorList>
    </citation>
    <scope>NUCLEOTIDE SEQUENCE</scope>
    <source>
        <strain evidence="18">JCM 14719</strain>
    </source>
</reference>
<dbReference type="GO" id="GO:0033202">
    <property type="term" value="C:DNA helicase complex"/>
    <property type="evidence" value="ECO:0007669"/>
    <property type="project" value="TreeGrafter"/>
</dbReference>
<dbReference type="PROSITE" id="PS51198">
    <property type="entry name" value="UVRD_HELICASE_ATP_BIND"/>
    <property type="match status" value="1"/>
</dbReference>
<proteinExistence type="inferred from homology"/>
<evidence type="ECO:0000256" key="12">
    <source>
        <dbReference type="ARBA" id="ARBA00048988"/>
    </source>
</evidence>
<gene>
    <name evidence="13 18" type="primary">addA</name>
    <name evidence="18" type="ORF">GCM10007043_15600</name>
</gene>
<comment type="subunit">
    <text evidence="13">Heterodimer of AddA and AddB/RexB.</text>
</comment>
<evidence type="ECO:0000256" key="7">
    <source>
        <dbReference type="ARBA" id="ARBA00022840"/>
    </source>
</evidence>
<dbReference type="PANTHER" id="PTHR11070">
    <property type="entry name" value="UVRD / RECB / PCRA DNA HELICASE FAMILY MEMBER"/>
    <property type="match status" value="1"/>
</dbReference>
<keyword evidence="1 13" id="KW-0540">Nuclease</keyword>
<protein>
    <recommendedName>
        <fullName evidence="13">ATP-dependent helicase/nuclease subunit A</fullName>
        <ecNumber evidence="13">3.1.-.-</ecNumber>
        <ecNumber evidence="13">5.6.2.4</ecNumber>
    </recommendedName>
    <alternativeName>
        <fullName evidence="13">ATP-dependent helicase/nuclease AddA</fullName>
    </alternativeName>
    <alternativeName>
        <fullName evidence="13">DNA 3'-5' helicase AddA</fullName>
    </alternativeName>
</protein>
<evidence type="ECO:0000256" key="3">
    <source>
        <dbReference type="ARBA" id="ARBA00022763"/>
    </source>
</evidence>
<dbReference type="EC" id="3.1.-.-" evidence="13"/>
<accession>A0A8J3FD02</accession>
<feature type="region of interest" description="Disordered" evidence="15">
    <location>
        <begin position="545"/>
        <end position="576"/>
    </location>
</feature>
<dbReference type="Pfam" id="PF00580">
    <property type="entry name" value="UvrD-helicase"/>
    <property type="match status" value="1"/>
</dbReference>
<dbReference type="Gene3D" id="6.10.250.2380">
    <property type="match status" value="1"/>
</dbReference>
<comment type="catalytic activity">
    <reaction evidence="12 13">
        <text>ATP + H2O = ADP + phosphate + H(+)</text>
        <dbReference type="Rhea" id="RHEA:13065"/>
        <dbReference type="ChEBI" id="CHEBI:15377"/>
        <dbReference type="ChEBI" id="CHEBI:15378"/>
        <dbReference type="ChEBI" id="CHEBI:30616"/>
        <dbReference type="ChEBI" id="CHEBI:43474"/>
        <dbReference type="ChEBI" id="CHEBI:456216"/>
        <dbReference type="EC" id="5.6.2.4"/>
    </reaction>
</comment>
<dbReference type="Proteomes" id="UP000637720">
    <property type="component" value="Unassembled WGS sequence"/>
</dbReference>
<comment type="function">
    <text evidence="13">The heterodimer acts as both an ATP-dependent DNA helicase and an ATP-dependent, dual-direction single-stranded exonuclease. Recognizes the chi site generating a DNA molecule suitable for the initiation of homologous recombination. The AddA nuclease domain is required for chi fragment generation; this subunit has the helicase and 3' -&gt; 5' nuclease activities.</text>
</comment>
<keyword evidence="9 13" id="KW-0234">DNA repair</keyword>
<dbReference type="GO" id="GO:0000724">
    <property type="term" value="P:double-strand break repair via homologous recombination"/>
    <property type="evidence" value="ECO:0007669"/>
    <property type="project" value="UniProtKB-UniRule"/>
</dbReference>
<dbReference type="GO" id="GO:0043138">
    <property type="term" value="F:3'-5' DNA helicase activity"/>
    <property type="evidence" value="ECO:0007669"/>
    <property type="project" value="UniProtKB-UniRule"/>
</dbReference>
<dbReference type="Pfam" id="PF12705">
    <property type="entry name" value="PDDEXK_1"/>
    <property type="match status" value="1"/>
</dbReference>
<keyword evidence="3 13" id="KW-0227">DNA damage</keyword>
<evidence type="ECO:0000256" key="11">
    <source>
        <dbReference type="ARBA" id="ARBA00034617"/>
    </source>
</evidence>
<evidence type="ECO:0000313" key="18">
    <source>
        <dbReference type="EMBL" id="GGK02417.1"/>
    </source>
</evidence>
<dbReference type="GO" id="GO:0005524">
    <property type="term" value="F:ATP binding"/>
    <property type="evidence" value="ECO:0007669"/>
    <property type="project" value="UniProtKB-UniRule"/>
</dbReference>
<keyword evidence="5 13" id="KW-0347">Helicase</keyword>
<keyword evidence="8 13" id="KW-0238">DNA-binding</keyword>
<comment type="caution">
    <text evidence="18">The sequence shown here is derived from an EMBL/GenBank/DDBJ whole genome shotgun (WGS) entry which is preliminary data.</text>
</comment>
<evidence type="ECO:0000256" key="10">
    <source>
        <dbReference type="ARBA" id="ARBA00023235"/>
    </source>
</evidence>
<dbReference type="InterPro" id="IPR014152">
    <property type="entry name" value="AddA"/>
</dbReference>
<dbReference type="EC" id="5.6.2.4" evidence="13"/>
<feature type="domain" description="UvrD-like helicase C-terminal" evidence="17">
    <location>
        <begin position="541"/>
        <end position="840"/>
    </location>
</feature>
<evidence type="ECO:0000256" key="6">
    <source>
        <dbReference type="ARBA" id="ARBA00022839"/>
    </source>
</evidence>
<keyword evidence="7 13" id="KW-0067">ATP-binding</keyword>
<dbReference type="CDD" id="cd17932">
    <property type="entry name" value="DEXQc_UvrD"/>
    <property type="match status" value="1"/>
</dbReference>
<keyword evidence="2 13" id="KW-0547">Nucleotide-binding</keyword>
<dbReference type="NCBIfam" id="TIGR02785">
    <property type="entry name" value="addA_Gpos"/>
    <property type="match status" value="1"/>
</dbReference>
<keyword evidence="19" id="KW-1185">Reference proteome</keyword>
<comment type="catalytic activity">
    <reaction evidence="11 13">
        <text>Couples ATP hydrolysis with the unwinding of duplex DNA by translocating in the 3'-5' direction.</text>
        <dbReference type="EC" id="5.6.2.4"/>
    </reaction>
</comment>
<dbReference type="RefSeq" id="WP_188817475.1">
    <property type="nucleotide sequence ID" value="NZ_BMOF01000030.1"/>
</dbReference>
<dbReference type="InterPro" id="IPR011335">
    <property type="entry name" value="Restrct_endonuc-II-like"/>
</dbReference>
<dbReference type="InterPro" id="IPR011604">
    <property type="entry name" value="PDDEXK-like_dom_sf"/>
</dbReference>
<reference evidence="18" key="2">
    <citation type="submission" date="2020-09" db="EMBL/GenBank/DDBJ databases">
        <authorList>
            <person name="Sun Q."/>
            <person name="Ohkuma M."/>
        </authorList>
    </citation>
    <scope>NUCLEOTIDE SEQUENCE</scope>
    <source>
        <strain evidence="18">JCM 14719</strain>
    </source>
</reference>
<feature type="domain" description="UvrD-like helicase ATP-binding" evidence="16">
    <location>
        <begin position="11"/>
        <end position="486"/>
    </location>
</feature>
<evidence type="ECO:0000256" key="1">
    <source>
        <dbReference type="ARBA" id="ARBA00022722"/>
    </source>
</evidence>
<dbReference type="GO" id="GO:0005829">
    <property type="term" value="C:cytosol"/>
    <property type="evidence" value="ECO:0007669"/>
    <property type="project" value="TreeGrafter"/>
</dbReference>
<evidence type="ECO:0000259" key="16">
    <source>
        <dbReference type="PROSITE" id="PS51198"/>
    </source>
</evidence>
<dbReference type="Pfam" id="PF13361">
    <property type="entry name" value="UvrD_C"/>
    <property type="match status" value="1"/>
</dbReference>
<name>A0A8J3FD02_9BACI</name>
<keyword evidence="10 13" id="KW-0413">Isomerase</keyword>
<feature type="binding site" evidence="14">
    <location>
        <begin position="32"/>
        <end position="39"/>
    </location>
    <ligand>
        <name>ATP</name>
        <dbReference type="ChEBI" id="CHEBI:30616"/>
    </ligand>
</feature>
<evidence type="ECO:0000256" key="4">
    <source>
        <dbReference type="ARBA" id="ARBA00022801"/>
    </source>
</evidence>
<dbReference type="SUPFAM" id="SSF52540">
    <property type="entry name" value="P-loop containing nucleoside triphosphate hydrolases"/>
    <property type="match status" value="1"/>
</dbReference>
<sequence length="1299" mass="142687">MPTVPPKPEGSPWTDEQWQAICLRGANVLVTAAAGSGKTAVLTERVVRRLVDDAEPVDVDRLLVVTFSNAAAAEMRERIASRLEALLSANPTSRHLRRQLALLPRATITTIHAFCLDVVARHADALGLPPVFRVADPMEALLLEDEALEAVLEEAYRRPEGDPFFCLADWLGSERGDEPLKALVKRVHAFARSHPWPEAWLEEAARAYEEVDGERVAAWWSEWMRHVRAELAGLRDALRYALTLAQAPGGPAAYAEALQADLALLDRLVEGARSWEALASALEDATFTRLKSIRGEVDEARKARIKAIRDRVKKRVDELRQTFGSRPPEVHLADLRAMAPVVRTLVELVGAFAARYQQVKRERGLVDFADLEHGALQVLCAPAEAPHRLVPSPVAQALRRRFVEVLVDEYQDTSRVQEAILRLVARDDGRFLVGDGKQSIYRFRQADPSLFVAKSRAFCAVDDPETGTPAEERGVRIDLTRNFRSRREVVDATNFLFRQLMDDEVGEIAYDARAELVCGAAYPPADGGDYTCELVLIDRAEGGQADAETGMGDGDGAAENEAIGAGGDGGASAEEPDVAEVEAARLEARAIARAIRALTGQADAPPLSVYDKEQRVVRPACYRDIVVLLRESRTWAPLLVEEFHRQGIPADAELSTGYFDATEVRVMLALLAVLDNPYQDIPLAAVLRSPIVGLSADDLAHIRLQKSDGPFYEAVKAYAALSNAPRPALAEKLRALLADLDRWRTLAARRPLDAVIDTLYRETGYMDAVGAMPGGPQRQANLRALLARARQFAQAGHHGLYRFLRMVEALREQGEDLGAARALGEQENVVRILTIHKSKGLEFPVVFVAGLGKRFNEQDDRQAVVLHPRLGLGVAHVDPEAGVRRPTLPQLAIRQRLKRERLAEELRLLYVACTRAREKLILVGTVRDLAKAADRWARAAESSDWLLPAAERMAARCFLDWIAPAVLRHRDGAPLRCAAQVEPTSPPDVQDDPSRWSVRLLPASALGDGSSASSQAEAAWLTAIAEGRPVPVTSPLRDAVVRALEWRYPHAEAEGQWAKLSVSALKRQAEAGEEAFNAAAWEPTDEEAMGEEGSGEPGRGPSARLAQAFALRPAFVAPALSAAERGRAVHAVLQRLDLSGPLDEDAIRAQLEALVRAEHLTAEQAEGVDAAALAAFFATSLGRRLRAARRVWREVPFTLAVPASACYVLKERGTARSAETDAGDLVLVQGVIDCLFEEDGGLVLLDYKTDRIDALTDEALVARHRVQLEWYVRAASRIWRQPVRERYLVLLDGCRVIRI</sequence>
<comment type="similarity">
    <text evidence="13">Belongs to the helicase family. AddA subfamily.</text>
</comment>
<evidence type="ECO:0000256" key="9">
    <source>
        <dbReference type="ARBA" id="ARBA00023204"/>
    </source>
</evidence>
<dbReference type="InterPro" id="IPR027417">
    <property type="entry name" value="P-loop_NTPase"/>
</dbReference>
<evidence type="ECO:0000256" key="15">
    <source>
        <dbReference type="SAM" id="MobiDB-lite"/>
    </source>
</evidence>
<dbReference type="PANTHER" id="PTHR11070:SF48">
    <property type="entry name" value="ATP-DEPENDENT HELICASE_NUCLEASE SUBUNIT A"/>
    <property type="match status" value="1"/>
</dbReference>
<dbReference type="InterPro" id="IPR014017">
    <property type="entry name" value="DNA_helicase_UvrD-like_C"/>
</dbReference>
<dbReference type="GO" id="GO:0003690">
    <property type="term" value="F:double-stranded DNA binding"/>
    <property type="evidence" value="ECO:0007669"/>
    <property type="project" value="UniProtKB-UniRule"/>
</dbReference>
<dbReference type="InterPro" id="IPR014016">
    <property type="entry name" value="UvrD-like_ATP-bd"/>
</dbReference>
<evidence type="ECO:0000256" key="5">
    <source>
        <dbReference type="ARBA" id="ARBA00022806"/>
    </source>
</evidence>
<dbReference type="SUPFAM" id="SSF52980">
    <property type="entry name" value="Restriction endonuclease-like"/>
    <property type="match status" value="1"/>
</dbReference>
<comment type="cofactor">
    <cofactor evidence="13">
        <name>Mg(2+)</name>
        <dbReference type="ChEBI" id="CHEBI:18420"/>
    </cofactor>
</comment>
<dbReference type="FunFam" id="3.40.50.300:FF:001236">
    <property type="entry name" value="ATP-dependent helicase/nuclease subunit A"/>
    <property type="match status" value="1"/>
</dbReference>
<dbReference type="HAMAP" id="MF_01451">
    <property type="entry name" value="AddA"/>
    <property type="match status" value="1"/>
</dbReference>